<evidence type="ECO:0000313" key="1">
    <source>
        <dbReference type="EMBL" id="POY76023.1"/>
    </source>
</evidence>
<organism evidence="1 2">
    <name type="scientific">Rhodotorula taiwanensis</name>
    <dbReference type="NCBI Taxonomy" id="741276"/>
    <lineage>
        <taxon>Eukaryota</taxon>
        <taxon>Fungi</taxon>
        <taxon>Dikarya</taxon>
        <taxon>Basidiomycota</taxon>
        <taxon>Pucciniomycotina</taxon>
        <taxon>Microbotryomycetes</taxon>
        <taxon>Sporidiobolales</taxon>
        <taxon>Sporidiobolaceae</taxon>
        <taxon>Rhodotorula</taxon>
    </lineage>
</organism>
<protein>
    <submittedName>
        <fullName evidence="1">Uncharacterized protein</fullName>
    </submittedName>
</protein>
<evidence type="ECO:0000313" key="2">
    <source>
        <dbReference type="Proteomes" id="UP000237144"/>
    </source>
</evidence>
<proteinExistence type="predicted"/>
<dbReference type="EMBL" id="PJQD01000008">
    <property type="protein sequence ID" value="POY76023.1"/>
    <property type="molecule type" value="Genomic_DNA"/>
</dbReference>
<gene>
    <name evidence="1" type="ORF">BMF94_0746</name>
</gene>
<accession>A0A2S5BGZ9</accession>
<keyword evidence="2" id="KW-1185">Reference proteome</keyword>
<comment type="caution">
    <text evidence="1">The sequence shown here is derived from an EMBL/GenBank/DDBJ whole genome shotgun (WGS) entry which is preliminary data.</text>
</comment>
<name>A0A2S5BGZ9_9BASI</name>
<dbReference type="Proteomes" id="UP000237144">
    <property type="component" value="Unassembled WGS sequence"/>
</dbReference>
<dbReference type="AlphaFoldDB" id="A0A2S5BGZ9"/>
<dbReference type="OrthoDB" id="2530475at2759"/>
<reference evidence="1 2" key="1">
    <citation type="journal article" date="2018" name="Front. Microbiol.">
        <title>Prospects for Fungal Bioremediation of Acidic Radioactive Waste Sites: Characterization and Genome Sequence of Rhodotorula taiwanensis MD1149.</title>
        <authorList>
            <person name="Tkavc R."/>
            <person name="Matrosova V.Y."/>
            <person name="Grichenko O.E."/>
            <person name="Gostincar C."/>
            <person name="Volpe R.P."/>
            <person name="Klimenkova P."/>
            <person name="Gaidamakova E.K."/>
            <person name="Zhou C.E."/>
            <person name="Stewart B.J."/>
            <person name="Lyman M.G."/>
            <person name="Malfatti S.A."/>
            <person name="Rubinfeld B."/>
            <person name="Courtot M."/>
            <person name="Singh J."/>
            <person name="Dalgard C.L."/>
            <person name="Hamilton T."/>
            <person name="Frey K.G."/>
            <person name="Gunde-Cimerman N."/>
            <person name="Dugan L."/>
            <person name="Daly M.J."/>
        </authorList>
    </citation>
    <scope>NUCLEOTIDE SEQUENCE [LARGE SCALE GENOMIC DNA]</scope>
    <source>
        <strain evidence="1 2">MD1149</strain>
    </source>
</reference>
<sequence length="122" mass="13796">MSCTTDTYFVYGITVTHESLVYAAMAYPNLEGPFRFFHLMRNRARRGVLARPGDSMAARVPVELRDEIGRELAAKEVWAAKSRFAKEQLSSKHEGCDDYDCCCHDSEITWQGNAAVYCNFTA</sequence>